<sequence length="152" mass="17133">MLQSPRADHRDTHIIALPLGLPDLQPLVFTHPCSSLRRHREVVYTAPYKYPKRDDGMLGPYVNTSFLPSCFLPFPSLHACSPLATSRVAGTLGASAAPPHPQKEIDAVPDVKILKGMEYLNAASCVVLYPHPKRRRRRRWGMRFRTARWPGP</sequence>
<proteinExistence type="predicted"/>
<reference evidence="1" key="1">
    <citation type="submission" date="2023-03" db="EMBL/GenBank/DDBJ databases">
        <title>Massive genome expansion in bonnet fungi (Mycena s.s.) driven by repeated elements and novel gene families across ecological guilds.</title>
        <authorList>
            <consortium name="Lawrence Berkeley National Laboratory"/>
            <person name="Harder C.B."/>
            <person name="Miyauchi S."/>
            <person name="Viragh M."/>
            <person name="Kuo A."/>
            <person name="Thoen E."/>
            <person name="Andreopoulos B."/>
            <person name="Lu D."/>
            <person name="Skrede I."/>
            <person name="Drula E."/>
            <person name="Henrissat B."/>
            <person name="Morin E."/>
            <person name="Kohler A."/>
            <person name="Barry K."/>
            <person name="LaButti K."/>
            <person name="Morin E."/>
            <person name="Salamov A."/>
            <person name="Lipzen A."/>
            <person name="Mereny Z."/>
            <person name="Hegedus B."/>
            <person name="Baldrian P."/>
            <person name="Stursova M."/>
            <person name="Weitz H."/>
            <person name="Taylor A."/>
            <person name="Grigoriev I.V."/>
            <person name="Nagy L.G."/>
            <person name="Martin F."/>
            <person name="Kauserud H."/>
        </authorList>
    </citation>
    <scope>NUCLEOTIDE SEQUENCE</scope>
    <source>
        <strain evidence="1">CBHHK182m</strain>
    </source>
</reference>
<dbReference type="EMBL" id="JARKIB010000051">
    <property type="protein sequence ID" value="KAJ7754783.1"/>
    <property type="molecule type" value="Genomic_DNA"/>
</dbReference>
<keyword evidence="2" id="KW-1185">Reference proteome</keyword>
<gene>
    <name evidence="1" type="ORF">B0H16DRAFT_1541739</name>
</gene>
<organism evidence="1 2">
    <name type="scientific">Mycena metata</name>
    <dbReference type="NCBI Taxonomy" id="1033252"/>
    <lineage>
        <taxon>Eukaryota</taxon>
        <taxon>Fungi</taxon>
        <taxon>Dikarya</taxon>
        <taxon>Basidiomycota</taxon>
        <taxon>Agaricomycotina</taxon>
        <taxon>Agaricomycetes</taxon>
        <taxon>Agaricomycetidae</taxon>
        <taxon>Agaricales</taxon>
        <taxon>Marasmiineae</taxon>
        <taxon>Mycenaceae</taxon>
        <taxon>Mycena</taxon>
    </lineage>
</organism>
<evidence type="ECO:0000313" key="2">
    <source>
        <dbReference type="Proteomes" id="UP001215598"/>
    </source>
</evidence>
<comment type="caution">
    <text evidence="1">The sequence shown here is derived from an EMBL/GenBank/DDBJ whole genome shotgun (WGS) entry which is preliminary data.</text>
</comment>
<evidence type="ECO:0000313" key="1">
    <source>
        <dbReference type="EMBL" id="KAJ7754783.1"/>
    </source>
</evidence>
<dbReference type="Proteomes" id="UP001215598">
    <property type="component" value="Unassembled WGS sequence"/>
</dbReference>
<name>A0AAD7J474_9AGAR</name>
<accession>A0AAD7J474</accession>
<protein>
    <submittedName>
        <fullName evidence="1">Uncharacterized protein</fullName>
    </submittedName>
</protein>
<dbReference type="AlphaFoldDB" id="A0AAD7J474"/>